<dbReference type="PANTHER" id="PTHR10209">
    <property type="entry name" value="OXIDOREDUCTASE, 2OG-FE II OXYGENASE FAMILY PROTEIN"/>
    <property type="match status" value="1"/>
</dbReference>
<evidence type="ECO:0000313" key="6">
    <source>
        <dbReference type="EMBL" id="EGF78677.1"/>
    </source>
</evidence>
<dbReference type="SUPFAM" id="SSF51197">
    <property type="entry name" value="Clavaminate synthase-like"/>
    <property type="match status" value="1"/>
</dbReference>
<dbReference type="RefSeq" id="XP_006680655.1">
    <property type="nucleotide sequence ID" value="XM_006680592.1"/>
</dbReference>
<dbReference type="HOGENOM" id="CLU_047601_0_0_1"/>
<organism evidence="6 7">
    <name type="scientific">Batrachochytrium dendrobatidis (strain JAM81 / FGSC 10211)</name>
    <name type="common">Frog chytrid fungus</name>
    <dbReference type="NCBI Taxonomy" id="684364"/>
    <lineage>
        <taxon>Eukaryota</taxon>
        <taxon>Fungi</taxon>
        <taxon>Fungi incertae sedis</taxon>
        <taxon>Chytridiomycota</taxon>
        <taxon>Chytridiomycota incertae sedis</taxon>
        <taxon>Chytridiomycetes</taxon>
        <taxon>Rhizophydiales</taxon>
        <taxon>Rhizophydiales incertae sedis</taxon>
        <taxon>Batrachochytrium</taxon>
    </lineage>
</organism>
<dbReference type="STRING" id="684364.F4P8I5"/>
<evidence type="ECO:0000256" key="4">
    <source>
        <dbReference type="ARBA" id="ARBA00023004"/>
    </source>
</evidence>
<dbReference type="OMA" id="HQPDPKC"/>
<keyword evidence="4" id="KW-0408">Iron</keyword>
<feature type="domain" description="Isopenicillin N synthase-like Fe(2+) 2OG dioxygenase" evidence="5">
    <location>
        <begin position="218"/>
        <end position="310"/>
    </location>
</feature>
<sequence>MVATTILLPAINLAPFMKDPTSEASLAECKKAAEALKKYSAFAVLDPRVSESENTAFLNLLEDYFAQDYDTKLKDIRPDVHYQVGATPENTEEPRCGRDENCMSLVESMNAEDRPLDFTKPDKKWRFFWRMGERPTETNFPDLNAAPVIPEAIPDWTNQMNHWGTRMLDAVTVVSEMTATGLGLPRDAFSSRAKYGPHLLAPTGSDLEKFGEVDSVLAGFHTDLNFLTIHGKSRFPGLHVWTPSGEKLLVKIPDGSLLVQAGKQMEWITGGHIKAGYHEVVVVPSTLDAIKRQREAGRPLWRISSTLFFHLASDQTLEPLTPFRNEVSIKKYPSMLTGEQVQLELGLISLAKKN</sequence>
<evidence type="ECO:0000259" key="5">
    <source>
        <dbReference type="Pfam" id="PF03171"/>
    </source>
</evidence>
<dbReference type="AlphaFoldDB" id="F4P8I5"/>
<keyword evidence="2" id="KW-0479">Metal-binding</keyword>
<dbReference type="InterPro" id="IPR027443">
    <property type="entry name" value="IPNS-like_sf"/>
</dbReference>
<dbReference type="Gene3D" id="2.60.120.330">
    <property type="entry name" value="B-lactam Antibiotic, Isopenicillin N Synthase, Chain"/>
    <property type="match status" value="1"/>
</dbReference>
<dbReference type="OrthoDB" id="10248513at2759"/>
<dbReference type="GeneID" id="18237486"/>
<evidence type="ECO:0000256" key="2">
    <source>
        <dbReference type="ARBA" id="ARBA00022723"/>
    </source>
</evidence>
<keyword evidence="3" id="KW-0560">Oxidoreductase</keyword>
<dbReference type="Proteomes" id="UP000007241">
    <property type="component" value="Unassembled WGS sequence"/>
</dbReference>
<gene>
    <name evidence="6" type="ORF">BATDEDRAFT_20329</name>
</gene>
<comment type="similarity">
    <text evidence="1">Belongs to the iron/ascorbate-dependent oxidoreductase family.</text>
</comment>
<dbReference type="PANTHER" id="PTHR10209:SF874">
    <property type="entry name" value="2-OXOGLUTARATE (2OG) AND FE(II)-DEPENDENT OXYGENASE SUPERFAMILY PROTEIN"/>
    <property type="match status" value="1"/>
</dbReference>
<dbReference type="GO" id="GO:0016491">
    <property type="term" value="F:oxidoreductase activity"/>
    <property type="evidence" value="ECO:0007669"/>
    <property type="project" value="UniProtKB-KW"/>
</dbReference>
<evidence type="ECO:0000313" key="7">
    <source>
        <dbReference type="Proteomes" id="UP000007241"/>
    </source>
</evidence>
<evidence type="ECO:0000256" key="1">
    <source>
        <dbReference type="ARBA" id="ARBA00008056"/>
    </source>
</evidence>
<dbReference type="GO" id="GO:0046872">
    <property type="term" value="F:metal ion binding"/>
    <property type="evidence" value="ECO:0007669"/>
    <property type="project" value="UniProtKB-KW"/>
</dbReference>
<dbReference type="FunFam" id="2.60.120.330:FF:000039">
    <property type="entry name" value="Unplaced genomic scaffold supercont1.13, whole genome shotgun sequence"/>
    <property type="match status" value="1"/>
</dbReference>
<dbReference type="InParanoid" id="F4P8I5"/>
<dbReference type="EMBL" id="GL882888">
    <property type="protein sequence ID" value="EGF78677.1"/>
    <property type="molecule type" value="Genomic_DNA"/>
</dbReference>
<reference evidence="6 7" key="1">
    <citation type="submission" date="2009-12" db="EMBL/GenBank/DDBJ databases">
        <title>The draft genome of Batrachochytrium dendrobatidis.</title>
        <authorList>
            <consortium name="US DOE Joint Genome Institute (JGI-PGF)"/>
            <person name="Kuo A."/>
            <person name="Salamov A."/>
            <person name="Schmutz J."/>
            <person name="Lucas S."/>
            <person name="Pitluck S."/>
            <person name="Rosenblum E."/>
            <person name="Stajich J."/>
            <person name="Eisen M."/>
            <person name="Grigoriev I.V."/>
        </authorList>
    </citation>
    <scope>NUCLEOTIDE SEQUENCE [LARGE SCALE GENOMIC DNA]</scope>
    <source>
        <strain evidence="7">JAM81 / FGSC 10211</strain>
    </source>
</reference>
<dbReference type="Pfam" id="PF03171">
    <property type="entry name" value="2OG-FeII_Oxy"/>
    <property type="match status" value="1"/>
</dbReference>
<dbReference type="InterPro" id="IPR044861">
    <property type="entry name" value="IPNS-like_FE2OG_OXY"/>
</dbReference>
<keyword evidence="7" id="KW-1185">Reference proteome</keyword>
<proteinExistence type="inferred from homology"/>
<evidence type="ECO:0000256" key="3">
    <source>
        <dbReference type="ARBA" id="ARBA00023002"/>
    </source>
</evidence>
<name>F4P8I5_BATDJ</name>
<protein>
    <recommendedName>
        <fullName evidence="5">Isopenicillin N synthase-like Fe(2+) 2OG dioxygenase domain-containing protein</fullName>
    </recommendedName>
</protein>
<accession>F4P8I5</accession>